<evidence type="ECO:0000256" key="4">
    <source>
        <dbReference type="ARBA" id="ARBA00023125"/>
    </source>
</evidence>
<dbReference type="CDD" id="cd21980">
    <property type="entry name" value="HMG-box_HMG20"/>
    <property type="match status" value="1"/>
</dbReference>
<evidence type="ECO:0000256" key="2">
    <source>
        <dbReference type="ARBA" id="ARBA00022525"/>
    </source>
</evidence>
<dbReference type="PROSITE" id="PS50118">
    <property type="entry name" value="HMG_BOX_2"/>
    <property type="match status" value="1"/>
</dbReference>
<dbReference type="GO" id="GO:0010468">
    <property type="term" value="P:regulation of gene expression"/>
    <property type="evidence" value="ECO:0007669"/>
    <property type="project" value="TreeGrafter"/>
</dbReference>
<evidence type="ECO:0000256" key="6">
    <source>
        <dbReference type="ARBA" id="ARBA00023242"/>
    </source>
</evidence>
<dbReference type="GO" id="GO:0005634">
    <property type="term" value="C:nucleus"/>
    <property type="evidence" value="ECO:0007669"/>
    <property type="project" value="UniProtKB-UniRule"/>
</dbReference>
<dbReference type="GO" id="GO:0005576">
    <property type="term" value="C:extracellular region"/>
    <property type="evidence" value="ECO:0007669"/>
    <property type="project" value="UniProtKB-SubCell"/>
</dbReference>
<feature type="domain" description="HMG box" evidence="11">
    <location>
        <begin position="185"/>
        <end position="253"/>
    </location>
</feature>
<dbReference type="Gene3D" id="1.10.30.10">
    <property type="entry name" value="High mobility group box domain"/>
    <property type="match status" value="1"/>
</dbReference>
<evidence type="ECO:0000259" key="11">
    <source>
        <dbReference type="PROSITE" id="PS50118"/>
    </source>
</evidence>
<feature type="compositionally biased region" description="Polar residues" evidence="9">
    <location>
        <begin position="1"/>
        <end position="20"/>
    </location>
</feature>
<keyword evidence="4 7" id="KW-0238">DNA-binding</keyword>
<evidence type="ECO:0000313" key="13">
    <source>
        <dbReference type="Proteomes" id="UP000275408"/>
    </source>
</evidence>
<organism evidence="12 13">
    <name type="scientific">Pocillopora damicornis</name>
    <name type="common">Cauliflower coral</name>
    <name type="synonym">Millepora damicornis</name>
    <dbReference type="NCBI Taxonomy" id="46731"/>
    <lineage>
        <taxon>Eukaryota</taxon>
        <taxon>Metazoa</taxon>
        <taxon>Cnidaria</taxon>
        <taxon>Anthozoa</taxon>
        <taxon>Hexacorallia</taxon>
        <taxon>Scleractinia</taxon>
        <taxon>Astrocoeniina</taxon>
        <taxon>Pocilloporidae</taxon>
        <taxon>Pocillopora</taxon>
    </lineage>
</organism>
<dbReference type="GO" id="GO:0003677">
    <property type="term" value="F:DNA binding"/>
    <property type="evidence" value="ECO:0007669"/>
    <property type="project" value="UniProtKB-UniRule"/>
</dbReference>
<keyword evidence="8" id="KW-0175">Coiled coil</keyword>
<dbReference type="EMBL" id="RCHS01000611">
    <property type="protein sequence ID" value="RMX57791.1"/>
    <property type="molecule type" value="Genomic_DNA"/>
</dbReference>
<keyword evidence="6 7" id="KW-0539">Nucleus</keyword>
<evidence type="ECO:0000256" key="8">
    <source>
        <dbReference type="SAM" id="Coils"/>
    </source>
</evidence>
<keyword evidence="2" id="KW-0964">Secreted</keyword>
<comment type="subcellular location">
    <subcellularLocation>
        <location evidence="1">Secreted</location>
    </subcellularLocation>
</comment>
<sequence>MENSPVSELSFMPTFSSNQESEGDKTSFETAASSVNCFAEVVVTQNYPDMSRGVTISGNGVATFAVSSSGALTCPGGVLNNQVAVVTVPESQLFAVQQPEQGDSIQQNTDLNNEDDVTSVTPSSSNVTDPNELTINVLPPSTSLPEGSVLAEEASNTAPTGVKKRKGGWPKGKKRKKGFGDLNKPKAPITGYVRFINSRRAEVKQQHPHLQFSEITKILGLEWSNLLQEEKQKYLDEAEEDKKRYIEELKIYQQSEQYQAFIKRQSAKKLKSIVGVDTPEEVPSSLLLSDQVEDDSNELYCKVCNQFFSSLHNKKEHLFGKQHLLMLTGEFEREAEQNANGTEKVPNDSPDLAPCNTVSDTIGTSLISDESMVSISQFTEKFLEQNLNRELELRELRKVVLMSQEENMTLNKDMEELKNLLQKVEDDLGSVKAYGASLTAQLNSLRMVPTLFGIMPKYIHLVAIWLFILAFQLFQKPITSTHMCRYKRYKEVISVKDGYNCRKTRVKLGMCVGTCESYAIPLPIEREDSQPRFKTSCQCCTPKDIKEKTVKLGEGCEKSIVVSQIRSCECKNCSRRDL</sequence>
<dbReference type="SUPFAM" id="SSF57667">
    <property type="entry name" value="beta-beta-alpha zinc fingers"/>
    <property type="match status" value="1"/>
</dbReference>
<dbReference type="Gene3D" id="3.30.160.60">
    <property type="entry name" value="Classic Zinc Finger"/>
    <property type="match status" value="1"/>
</dbReference>
<proteinExistence type="predicted"/>
<evidence type="ECO:0000256" key="1">
    <source>
        <dbReference type="ARBA" id="ARBA00004613"/>
    </source>
</evidence>
<name>A0A3M6UVW1_POCDA</name>
<feature type="region of interest" description="Disordered" evidence="9">
    <location>
        <begin position="99"/>
        <end position="132"/>
    </location>
</feature>
<dbReference type="InterPro" id="IPR029034">
    <property type="entry name" value="Cystine-knot_cytokine"/>
</dbReference>
<keyword evidence="10" id="KW-1133">Transmembrane helix</keyword>
<dbReference type="Proteomes" id="UP000275408">
    <property type="component" value="Unassembled WGS sequence"/>
</dbReference>
<feature type="region of interest" description="Disordered" evidence="9">
    <location>
        <begin position="1"/>
        <end position="26"/>
    </location>
</feature>
<feature type="compositionally biased region" description="Polar residues" evidence="9">
    <location>
        <begin position="99"/>
        <end position="111"/>
    </location>
</feature>
<comment type="caution">
    <text evidence="12">The sequence shown here is derived from an EMBL/GenBank/DDBJ whole genome shotgun (WGS) entry which is preliminary data.</text>
</comment>
<keyword evidence="10" id="KW-0472">Membrane</keyword>
<evidence type="ECO:0000256" key="9">
    <source>
        <dbReference type="SAM" id="MobiDB-lite"/>
    </source>
</evidence>
<dbReference type="InterPro" id="IPR009071">
    <property type="entry name" value="HMG_box_dom"/>
</dbReference>
<evidence type="ECO:0000256" key="10">
    <source>
        <dbReference type="SAM" id="Phobius"/>
    </source>
</evidence>
<keyword evidence="13" id="KW-1185">Reference proteome</keyword>
<feature type="coiled-coil region" evidence="8">
    <location>
        <begin position="224"/>
        <end position="255"/>
    </location>
</feature>
<reference evidence="12 13" key="1">
    <citation type="journal article" date="2018" name="Sci. Rep.">
        <title>Comparative analysis of the Pocillopora damicornis genome highlights role of immune system in coral evolution.</title>
        <authorList>
            <person name="Cunning R."/>
            <person name="Bay R.A."/>
            <person name="Gillette P."/>
            <person name="Baker A.C."/>
            <person name="Traylor-Knowles N."/>
        </authorList>
    </citation>
    <scope>NUCLEOTIDE SEQUENCE [LARGE SCALE GENOMIC DNA]</scope>
    <source>
        <strain evidence="12">RSMAS</strain>
        <tissue evidence="12">Whole animal</tissue>
    </source>
</reference>
<feature type="DNA-binding region" description="HMG box" evidence="7">
    <location>
        <begin position="185"/>
        <end position="253"/>
    </location>
</feature>
<protein>
    <recommendedName>
        <fullName evidence="11">HMG box domain-containing protein</fullName>
    </recommendedName>
</protein>
<accession>A0A3M6UVW1</accession>
<dbReference type="PANTHER" id="PTHR46040">
    <property type="entry name" value="HIGH MOBILITY GROUP PROTEIN 2"/>
    <property type="match status" value="1"/>
</dbReference>
<dbReference type="Pfam" id="PF03045">
    <property type="entry name" value="DAN"/>
    <property type="match status" value="1"/>
</dbReference>
<feature type="compositionally biased region" description="Basic residues" evidence="9">
    <location>
        <begin position="162"/>
        <end position="177"/>
    </location>
</feature>
<keyword evidence="5" id="KW-1015">Disulfide bond</keyword>
<evidence type="ECO:0000313" key="12">
    <source>
        <dbReference type="EMBL" id="RMX57791.1"/>
    </source>
</evidence>
<feature type="compositionally biased region" description="Low complexity" evidence="9">
    <location>
        <begin position="118"/>
        <end position="130"/>
    </location>
</feature>
<dbReference type="InterPro" id="IPR036236">
    <property type="entry name" value="Znf_C2H2_sf"/>
</dbReference>
<keyword evidence="3" id="KW-0732">Signal</keyword>
<dbReference type="AlphaFoldDB" id="A0A3M6UVW1"/>
<evidence type="ECO:0000256" key="3">
    <source>
        <dbReference type="ARBA" id="ARBA00022729"/>
    </source>
</evidence>
<dbReference type="SMART" id="SM00398">
    <property type="entry name" value="HMG"/>
    <property type="match status" value="1"/>
</dbReference>
<evidence type="ECO:0000256" key="5">
    <source>
        <dbReference type="ARBA" id="ARBA00023157"/>
    </source>
</evidence>
<dbReference type="STRING" id="46731.A0A3M6UVW1"/>
<keyword evidence="10" id="KW-0812">Transmembrane</keyword>
<dbReference type="SUPFAM" id="SSF47095">
    <property type="entry name" value="HMG-box"/>
    <property type="match status" value="1"/>
</dbReference>
<dbReference type="InterPro" id="IPR004133">
    <property type="entry name" value="DAN_dom"/>
</dbReference>
<gene>
    <name evidence="12" type="ORF">pdam_00006749</name>
</gene>
<dbReference type="Gene3D" id="2.10.90.10">
    <property type="entry name" value="Cystine-knot cytokines"/>
    <property type="match status" value="1"/>
</dbReference>
<feature type="transmembrane region" description="Helical" evidence="10">
    <location>
        <begin position="458"/>
        <end position="475"/>
    </location>
</feature>
<dbReference type="InterPro" id="IPR051965">
    <property type="entry name" value="ChromReg_NeuronalGeneExpr"/>
</dbReference>
<evidence type="ECO:0000256" key="7">
    <source>
        <dbReference type="PROSITE-ProRule" id="PRU00267"/>
    </source>
</evidence>
<feature type="region of interest" description="Disordered" evidence="9">
    <location>
        <begin position="151"/>
        <end position="183"/>
    </location>
</feature>
<dbReference type="Pfam" id="PF00505">
    <property type="entry name" value="HMG_box"/>
    <property type="match status" value="1"/>
</dbReference>
<dbReference type="InterPro" id="IPR036910">
    <property type="entry name" value="HMG_box_dom_sf"/>
</dbReference>
<dbReference type="PANTHER" id="PTHR46040:SF4">
    <property type="entry name" value="HMG BOX DOMAIN-CONTAINING PROTEIN"/>
    <property type="match status" value="1"/>
</dbReference>
<dbReference type="OrthoDB" id="3213154at2759"/>
<feature type="coiled-coil region" evidence="8">
    <location>
        <begin position="400"/>
        <end position="434"/>
    </location>
</feature>